<dbReference type="AlphaFoldDB" id="C0E2P5"/>
<gene>
    <name evidence="3" type="ORF">CORMATOL_01250</name>
</gene>
<feature type="transmembrane region" description="Helical" evidence="2">
    <location>
        <begin position="148"/>
        <end position="167"/>
    </location>
</feature>
<dbReference type="EMBL" id="ACEB01000020">
    <property type="protein sequence ID" value="EEG27180.1"/>
    <property type="molecule type" value="Genomic_DNA"/>
</dbReference>
<evidence type="ECO:0000313" key="4">
    <source>
        <dbReference type="Proteomes" id="UP000006247"/>
    </source>
</evidence>
<name>C0E2P5_9CORY</name>
<evidence type="ECO:0000256" key="1">
    <source>
        <dbReference type="SAM" id="MobiDB-lite"/>
    </source>
</evidence>
<reference evidence="3 4" key="1">
    <citation type="submission" date="2009-01" db="EMBL/GenBank/DDBJ databases">
        <authorList>
            <person name="Fulton L."/>
            <person name="Clifton S."/>
            <person name="Chinwalla A.T."/>
            <person name="Mitreva M."/>
            <person name="Sodergren E."/>
            <person name="Weinstock G."/>
            <person name="Clifton S."/>
            <person name="Dooling D.J."/>
            <person name="Fulton B."/>
            <person name="Minx P."/>
            <person name="Pepin K.H."/>
            <person name="Johnson M."/>
            <person name="Bhonagiri V."/>
            <person name="Nash W.E."/>
            <person name="Mardis E.R."/>
            <person name="Wilson R.K."/>
        </authorList>
    </citation>
    <scope>NUCLEOTIDE SEQUENCE [LARGE SCALE GENOMIC DNA]</scope>
    <source>
        <strain evidence="3 4">ATCC 33806</strain>
    </source>
</reference>
<comment type="caution">
    <text evidence="3">The sequence shown here is derived from an EMBL/GenBank/DDBJ whole genome shotgun (WGS) entry which is preliminary data.</text>
</comment>
<dbReference type="Proteomes" id="UP000006247">
    <property type="component" value="Unassembled WGS sequence"/>
</dbReference>
<evidence type="ECO:0000313" key="3">
    <source>
        <dbReference type="EMBL" id="EEG27180.1"/>
    </source>
</evidence>
<feature type="transmembrane region" description="Helical" evidence="2">
    <location>
        <begin position="322"/>
        <end position="343"/>
    </location>
</feature>
<feature type="transmembrane region" description="Helical" evidence="2">
    <location>
        <begin position="349"/>
        <end position="367"/>
    </location>
</feature>
<organism evidence="3 4">
    <name type="scientific">Corynebacterium matruchotii ATCC 33806</name>
    <dbReference type="NCBI Taxonomy" id="566549"/>
    <lineage>
        <taxon>Bacteria</taxon>
        <taxon>Bacillati</taxon>
        <taxon>Actinomycetota</taxon>
        <taxon>Actinomycetes</taxon>
        <taxon>Mycobacteriales</taxon>
        <taxon>Corynebacteriaceae</taxon>
        <taxon>Corynebacterium</taxon>
    </lineage>
</organism>
<evidence type="ECO:0000256" key="2">
    <source>
        <dbReference type="SAM" id="Phobius"/>
    </source>
</evidence>
<feature type="compositionally biased region" description="Gly residues" evidence="1">
    <location>
        <begin position="24"/>
        <end position="47"/>
    </location>
</feature>
<proteinExistence type="predicted"/>
<feature type="compositionally biased region" description="Gly residues" evidence="1">
    <location>
        <begin position="1"/>
        <end position="17"/>
    </location>
</feature>
<dbReference type="HOGENOM" id="CLU_717121_0_0_11"/>
<keyword evidence="2" id="KW-1133">Transmembrane helix</keyword>
<keyword evidence="2" id="KW-0472">Membrane</keyword>
<protein>
    <submittedName>
        <fullName evidence="3">Uncharacterized protein</fullName>
    </submittedName>
</protein>
<accession>C0E2P5</accession>
<feature type="transmembrane region" description="Helical" evidence="2">
    <location>
        <begin position="245"/>
        <end position="266"/>
    </location>
</feature>
<feature type="transmembrane region" description="Helical" evidence="2">
    <location>
        <begin position="202"/>
        <end position="224"/>
    </location>
</feature>
<sequence length="385" mass="40026">MPGGAPYGQPQGGGYGGQAPTSSGGYGQPQGGYGQPQGPQGPQGGGYVQQASPNSGGYGQPNFGGGFQPQAPGANQYGQQPPQGGFDPAAGQYAPQQQSGPQLPAPVAGVEVVGQNALYETNMLKRESGLSIGMTFTYGYKAIMKNPVLWLAIGAVVGVIMAVVNYLNQRQLQAQIQEQMQNIMAGSSTSANVTVMTPTMMIVYLVLVLVVILISPILCAAILTQLDGEKVTMETVKARMNYVQTLISAALVALVLIVFSGISGLASKYLPSLMVASIVGLLVSLAVFFTLPLFGLAPGFASESRASGLNSIVANFTAMKKAYFPFLGLLLLWGVIFVVASLIVSFGGIIGVITSAILVMFIAPVLVNSMGHAYRQMSGAPYPQM</sequence>
<feature type="transmembrane region" description="Helical" evidence="2">
    <location>
        <begin position="278"/>
        <end position="301"/>
    </location>
</feature>
<feature type="compositionally biased region" description="Gly residues" evidence="1">
    <location>
        <begin position="56"/>
        <end position="67"/>
    </location>
</feature>
<feature type="region of interest" description="Disordered" evidence="1">
    <location>
        <begin position="1"/>
        <end position="104"/>
    </location>
</feature>
<keyword evidence="2" id="KW-0812">Transmembrane</keyword>